<reference evidence="2 3" key="1">
    <citation type="journal article" date="2024" name="G3 (Bethesda)">
        <title>Genome assembly of Hibiscus sabdariffa L. provides insights into metabolisms of medicinal natural products.</title>
        <authorList>
            <person name="Kim T."/>
        </authorList>
    </citation>
    <scope>NUCLEOTIDE SEQUENCE [LARGE SCALE GENOMIC DNA]</scope>
    <source>
        <strain evidence="2">TK-2024</strain>
        <tissue evidence="2">Old leaves</tissue>
    </source>
</reference>
<organism evidence="2 3">
    <name type="scientific">Hibiscus sabdariffa</name>
    <name type="common">roselle</name>
    <dbReference type="NCBI Taxonomy" id="183260"/>
    <lineage>
        <taxon>Eukaryota</taxon>
        <taxon>Viridiplantae</taxon>
        <taxon>Streptophyta</taxon>
        <taxon>Embryophyta</taxon>
        <taxon>Tracheophyta</taxon>
        <taxon>Spermatophyta</taxon>
        <taxon>Magnoliopsida</taxon>
        <taxon>eudicotyledons</taxon>
        <taxon>Gunneridae</taxon>
        <taxon>Pentapetalae</taxon>
        <taxon>rosids</taxon>
        <taxon>malvids</taxon>
        <taxon>Malvales</taxon>
        <taxon>Malvaceae</taxon>
        <taxon>Malvoideae</taxon>
        <taxon>Hibiscus</taxon>
    </lineage>
</organism>
<evidence type="ECO:0000313" key="3">
    <source>
        <dbReference type="Proteomes" id="UP001396334"/>
    </source>
</evidence>
<dbReference type="EMBL" id="JBBPBN010000034">
    <property type="protein sequence ID" value="KAK9002939.1"/>
    <property type="molecule type" value="Genomic_DNA"/>
</dbReference>
<evidence type="ECO:0000313" key="2">
    <source>
        <dbReference type="EMBL" id="KAK9002939.1"/>
    </source>
</evidence>
<evidence type="ECO:0000256" key="1">
    <source>
        <dbReference type="SAM" id="MobiDB-lite"/>
    </source>
</evidence>
<proteinExistence type="predicted"/>
<protein>
    <submittedName>
        <fullName evidence="2">Uncharacterized protein</fullName>
    </submittedName>
</protein>
<feature type="region of interest" description="Disordered" evidence="1">
    <location>
        <begin position="1"/>
        <end position="50"/>
    </location>
</feature>
<keyword evidence="3" id="KW-1185">Reference proteome</keyword>
<gene>
    <name evidence="2" type="ORF">V6N11_060513</name>
</gene>
<name>A0ABR2QQJ5_9ROSI</name>
<sequence>MDTGDIHGMEDEEFRVAQDPQGGQGGTVASVSFKDKLLGNQQQAEDSPAITDLDVEVRKEDAHFGGDEVMTVKHAAREVLAKGSEAMEMLHRIDDKAITGV</sequence>
<dbReference type="Proteomes" id="UP001396334">
    <property type="component" value="Unassembled WGS sequence"/>
</dbReference>
<comment type="caution">
    <text evidence="2">The sequence shown here is derived from an EMBL/GenBank/DDBJ whole genome shotgun (WGS) entry which is preliminary data.</text>
</comment>
<accession>A0ABR2QQJ5</accession>